<name>A0AA36M5N6_CYLNA</name>
<feature type="region of interest" description="Disordered" evidence="1">
    <location>
        <begin position="1"/>
        <end position="46"/>
    </location>
</feature>
<comment type="caution">
    <text evidence="2">The sequence shown here is derived from an EMBL/GenBank/DDBJ whole genome shotgun (WGS) entry which is preliminary data.</text>
</comment>
<dbReference type="PANTHER" id="PTHR31751">
    <property type="entry name" value="SI:CH211-108C17.2-RELATED-RELATED"/>
    <property type="match status" value="1"/>
</dbReference>
<organism evidence="2 3">
    <name type="scientific">Cylicocyclus nassatus</name>
    <name type="common">Nematode worm</name>
    <dbReference type="NCBI Taxonomy" id="53992"/>
    <lineage>
        <taxon>Eukaryota</taxon>
        <taxon>Metazoa</taxon>
        <taxon>Ecdysozoa</taxon>
        <taxon>Nematoda</taxon>
        <taxon>Chromadorea</taxon>
        <taxon>Rhabditida</taxon>
        <taxon>Rhabditina</taxon>
        <taxon>Rhabditomorpha</taxon>
        <taxon>Strongyloidea</taxon>
        <taxon>Strongylidae</taxon>
        <taxon>Cylicocyclus</taxon>
    </lineage>
</organism>
<protein>
    <submittedName>
        <fullName evidence="2">Uncharacterized protein</fullName>
    </submittedName>
</protein>
<evidence type="ECO:0000313" key="3">
    <source>
        <dbReference type="Proteomes" id="UP001176961"/>
    </source>
</evidence>
<sequence>MMDAAGDVGEDPMESDTDGRTTPSVQRATSTATSSGSHFSPGKHLDYESDDERLRLKETKAELLDQCFLVQGKKLLELFFLTRCNCEVSEKGRWEGQDVINSSRIDKLYLGNALACIAATTTGVRMNKLTQWSTQLGLGLPSLSAYKRVFTELRPSIEVVHEKHRNRTIQQIRTAYEVKWLKNNAKDVPLPGTAVDGAFDSRSHSAELCKVLAVDLKIKLCIHTEVVSRRETGNVSGAMEKEGFRRLLRFEIEGHPCWLDLNRPQRHAAKRKNCEVLKPWIQSIKKHLYYAIDQGALTNNKEHIRHIFNGCLNHVAGIHEWSKEAITGPLTQCHHQALSMDERRQKPVIAKGTPAHEKLKEILLQPLFQKDLARACSLGGTSPCETKNALDRLYCPKDLHLPRATYTIYTMMSTLHMNALKEAELRGERVVERRDIIKRKFNDYESILRHKTPIDHLWRKEIYTAFITHRSRLPSAVPLEGT</sequence>
<accession>A0AA36M5N6</accession>
<feature type="compositionally biased region" description="Polar residues" evidence="1">
    <location>
        <begin position="20"/>
        <end position="38"/>
    </location>
</feature>
<reference evidence="2" key="1">
    <citation type="submission" date="2023-07" db="EMBL/GenBank/DDBJ databases">
        <authorList>
            <consortium name="CYATHOMIX"/>
        </authorList>
    </citation>
    <scope>NUCLEOTIDE SEQUENCE</scope>
    <source>
        <strain evidence="2">N/A</strain>
    </source>
</reference>
<proteinExistence type="predicted"/>
<gene>
    <name evidence="2" type="ORF">CYNAS_LOCUS9845</name>
</gene>
<dbReference type="AlphaFoldDB" id="A0AA36M5N6"/>
<evidence type="ECO:0000256" key="1">
    <source>
        <dbReference type="SAM" id="MobiDB-lite"/>
    </source>
</evidence>
<evidence type="ECO:0000313" key="2">
    <source>
        <dbReference type="EMBL" id="CAJ0597862.1"/>
    </source>
</evidence>
<dbReference type="Proteomes" id="UP001176961">
    <property type="component" value="Unassembled WGS sequence"/>
</dbReference>
<dbReference type="EMBL" id="CATQJL010000223">
    <property type="protein sequence ID" value="CAJ0597862.1"/>
    <property type="molecule type" value="Genomic_DNA"/>
</dbReference>
<dbReference type="PANTHER" id="PTHR31751:SF42">
    <property type="entry name" value="PROTEIN CBG10204"/>
    <property type="match status" value="1"/>
</dbReference>
<keyword evidence="3" id="KW-1185">Reference proteome</keyword>